<organism evidence="1 2">
    <name type="scientific">Trifolium pratense</name>
    <name type="common">Red clover</name>
    <dbReference type="NCBI Taxonomy" id="57577"/>
    <lineage>
        <taxon>Eukaryota</taxon>
        <taxon>Viridiplantae</taxon>
        <taxon>Streptophyta</taxon>
        <taxon>Embryophyta</taxon>
        <taxon>Tracheophyta</taxon>
        <taxon>Spermatophyta</taxon>
        <taxon>Magnoliopsida</taxon>
        <taxon>eudicotyledons</taxon>
        <taxon>Gunneridae</taxon>
        <taxon>Pentapetalae</taxon>
        <taxon>rosids</taxon>
        <taxon>fabids</taxon>
        <taxon>Fabales</taxon>
        <taxon>Fabaceae</taxon>
        <taxon>Papilionoideae</taxon>
        <taxon>50 kb inversion clade</taxon>
        <taxon>NPAAA clade</taxon>
        <taxon>Hologalegina</taxon>
        <taxon>IRL clade</taxon>
        <taxon>Trifolieae</taxon>
        <taxon>Trifolium</taxon>
    </lineage>
</organism>
<sequence>MEVQCDDSCGPDGVGISNPGFWGMNIEKGKKYKVVFYVRSTEEIDLKISFVGSDDGLKLTSTDINLYDSLSTHNEDG</sequence>
<gene>
    <name evidence="1" type="ORF">L195_g053635</name>
</gene>
<dbReference type="InterPro" id="IPR051563">
    <property type="entry name" value="Glycosyl_Hydrolase_51"/>
</dbReference>
<dbReference type="PANTHER" id="PTHR31776">
    <property type="entry name" value="ALPHA-L-ARABINOFURANOSIDASE 1"/>
    <property type="match status" value="1"/>
</dbReference>
<comment type="caution">
    <text evidence="1">The sequence shown here is derived from an EMBL/GenBank/DDBJ whole genome shotgun (WGS) entry which is preliminary data.</text>
</comment>
<dbReference type="Proteomes" id="UP000236291">
    <property type="component" value="Unassembled WGS sequence"/>
</dbReference>
<name>A0A2K3KBQ0_TRIPR</name>
<reference evidence="1 2" key="1">
    <citation type="journal article" date="2014" name="Am. J. Bot.">
        <title>Genome assembly and annotation for red clover (Trifolium pratense; Fabaceae).</title>
        <authorList>
            <person name="Istvanek J."/>
            <person name="Jaros M."/>
            <person name="Krenek A."/>
            <person name="Repkova J."/>
        </authorList>
    </citation>
    <scope>NUCLEOTIDE SEQUENCE [LARGE SCALE GENOMIC DNA]</scope>
    <source>
        <strain evidence="2">cv. Tatra</strain>
        <tissue evidence="1">Young leaves</tissue>
    </source>
</reference>
<evidence type="ECO:0000313" key="2">
    <source>
        <dbReference type="Proteomes" id="UP000236291"/>
    </source>
</evidence>
<accession>A0A2K3KBQ0</accession>
<dbReference type="GO" id="GO:0046556">
    <property type="term" value="F:alpha-L-arabinofuranosidase activity"/>
    <property type="evidence" value="ECO:0007669"/>
    <property type="project" value="TreeGrafter"/>
</dbReference>
<feature type="non-terminal residue" evidence="1">
    <location>
        <position position="77"/>
    </location>
</feature>
<reference evidence="1 2" key="2">
    <citation type="journal article" date="2017" name="Front. Plant Sci.">
        <title>Gene Classification and Mining of Molecular Markers Useful in Red Clover (Trifolium pratense) Breeding.</title>
        <authorList>
            <person name="Istvanek J."/>
            <person name="Dluhosova J."/>
            <person name="Dluhos P."/>
            <person name="Patkova L."/>
            <person name="Nedelnik J."/>
            <person name="Repkova J."/>
        </authorList>
    </citation>
    <scope>NUCLEOTIDE SEQUENCE [LARGE SCALE GENOMIC DNA]</scope>
    <source>
        <strain evidence="2">cv. Tatra</strain>
        <tissue evidence="1">Young leaves</tissue>
    </source>
</reference>
<dbReference type="PANTHER" id="PTHR31776:SF0">
    <property type="entry name" value="ALPHA-L-ARABINOFURANOSIDASE 1"/>
    <property type="match status" value="1"/>
</dbReference>
<proteinExistence type="predicted"/>
<dbReference type="EMBL" id="ASHM01091166">
    <property type="protein sequence ID" value="PNX63698.1"/>
    <property type="molecule type" value="Genomic_DNA"/>
</dbReference>
<evidence type="ECO:0000313" key="1">
    <source>
        <dbReference type="EMBL" id="PNX63698.1"/>
    </source>
</evidence>
<dbReference type="AlphaFoldDB" id="A0A2K3KBQ0"/>
<protein>
    <submittedName>
        <fullName evidence="1">Alpha-L-arabinofuranosidase 1-like protein</fullName>
    </submittedName>
</protein>
<dbReference type="STRING" id="57577.A0A2K3KBQ0"/>